<dbReference type="PANTHER" id="PTHR43542:SF1">
    <property type="entry name" value="METHYLTRANSFERASE"/>
    <property type="match status" value="1"/>
</dbReference>
<sequence length="178" mass="19777">MRIIGGRLKGRSINPPAGYSARPTTDFAREGLFNILDNEYEFEGLSVLDLFGGTGAVSVEFASRGASEVYCVEMAPANASFIRSQVRKLGIDGTVKVVRHNVFDFLDICTLKFDIIFADPPYALENLASLPEAVLSRELLHPGGYFILEHPDTYVFADRPGFVKEKRYGNVHFSFFTV</sequence>
<dbReference type="PIRSF" id="PIRSF004553">
    <property type="entry name" value="CHP00095"/>
    <property type="match status" value="1"/>
</dbReference>
<dbReference type="SUPFAM" id="SSF53335">
    <property type="entry name" value="S-adenosyl-L-methionine-dependent methyltransferases"/>
    <property type="match status" value="1"/>
</dbReference>
<dbReference type="InterPro" id="IPR004398">
    <property type="entry name" value="RNA_MeTrfase_RsmD"/>
</dbReference>
<evidence type="ECO:0000313" key="4">
    <source>
        <dbReference type="Proteomes" id="UP000823660"/>
    </source>
</evidence>
<reference evidence="3" key="1">
    <citation type="submission" date="2020-10" db="EMBL/GenBank/DDBJ databases">
        <authorList>
            <person name="Gilroy R."/>
        </authorList>
    </citation>
    <scope>NUCLEOTIDE SEQUENCE</scope>
    <source>
        <strain evidence="3">B1-15692</strain>
    </source>
</reference>
<dbReference type="AlphaFoldDB" id="A0A9D9I8C7"/>
<name>A0A9D9I8C7_9BACT</name>
<dbReference type="InterPro" id="IPR002052">
    <property type="entry name" value="DNA_methylase_N6_adenine_CS"/>
</dbReference>
<accession>A0A9D9I8C7</accession>
<dbReference type="GO" id="GO:0008168">
    <property type="term" value="F:methyltransferase activity"/>
    <property type="evidence" value="ECO:0007669"/>
    <property type="project" value="UniProtKB-KW"/>
</dbReference>
<dbReference type="EMBL" id="JADIMH010000045">
    <property type="protein sequence ID" value="MBO8467652.1"/>
    <property type="molecule type" value="Genomic_DNA"/>
</dbReference>
<dbReference type="CDD" id="cd02440">
    <property type="entry name" value="AdoMet_MTases"/>
    <property type="match status" value="1"/>
</dbReference>
<dbReference type="GO" id="GO:0003676">
    <property type="term" value="F:nucleic acid binding"/>
    <property type="evidence" value="ECO:0007669"/>
    <property type="project" value="InterPro"/>
</dbReference>
<dbReference type="Gene3D" id="3.40.50.150">
    <property type="entry name" value="Vaccinia Virus protein VP39"/>
    <property type="match status" value="1"/>
</dbReference>
<evidence type="ECO:0000313" key="3">
    <source>
        <dbReference type="EMBL" id="MBO8467652.1"/>
    </source>
</evidence>
<keyword evidence="1 3" id="KW-0489">Methyltransferase</keyword>
<protein>
    <submittedName>
        <fullName evidence="3">RsmD family RNA methyltransferase</fullName>
    </submittedName>
</protein>
<gene>
    <name evidence="3" type="ORF">IAB99_07805</name>
</gene>
<dbReference type="PANTHER" id="PTHR43542">
    <property type="entry name" value="METHYLTRANSFERASE"/>
    <property type="match status" value="1"/>
</dbReference>
<keyword evidence="2" id="KW-0808">Transferase</keyword>
<reference evidence="3" key="2">
    <citation type="journal article" date="2021" name="PeerJ">
        <title>Extensive microbial diversity within the chicken gut microbiome revealed by metagenomics and culture.</title>
        <authorList>
            <person name="Gilroy R."/>
            <person name="Ravi A."/>
            <person name="Getino M."/>
            <person name="Pursley I."/>
            <person name="Horton D.L."/>
            <person name="Alikhan N.F."/>
            <person name="Baker D."/>
            <person name="Gharbi K."/>
            <person name="Hall N."/>
            <person name="Watson M."/>
            <person name="Adriaenssens E.M."/>
            <person name="Foster-Nyarko E."/>
            <person name="Jarju S."/>
            <person name="Secka A."/>
            <person name="Antonio M."/>
            <person name="Oren A."/>
            <person name="Chaudhuri R.R."/>
            <person name="La Ragione R."/>
            <person name="Hildebrand F."/>
            <person name="Pallen M.J."/>
        </authorList>
    </citation>
    <scope>NUCLEOTIDE SEQUENCE</scope>
    <source>
        <strain evidence="3">B1-15692</strain>
    </source>
</reference>
<dbReference type="GO" id="GO:0031167">
    <property type="term" value="P:rRNA methylation"/>
    <property type="evidence" value="ECO:0007669"/>
    <property type="project" value="InterPro"/>
</dbReference>
<evidence type="ECO:0000256" key="1">
    <source>
        <dbReference type="ARBA" id="ARBA00022603"/>
    </source>
</evidence>
<comment type="caution">
    <text evidence="3">The sequence shown here is derived from an EMBL/GenBank/DDBJ whole genome shotgun (WGS) entry which is preliminary data.</text>
</comment>
<proteinExistence type="predicted"/>
<dbReference type="Pfam" id="PF03602">
    <property type="entry name" value="Cons_hypoth95"/>
    <property type="match status" value="1"/>
</dbReference>
<evidence type="ECO:0000256" key="2">
    <source>
        <dbReference type="ARBA" id="ARBA00022679"/>
    </source>
</evidence>
<dbReference type="InterPro" id="IPR029063">
    <property type="entry name" value="SAM-dependent_MTases_sf"/>
</dbReference>
<dbReference type="Proteomes" id="UP000823660">
    <property type="component" value="Unassembled WGS sequence"/>
</dbReference>
<dbReference type="PROSITE" id="PS00092">
    <property type="entry name" value="N6_MTASE"/>
    <property type="match status" value="1"/>
</dbReference>
<organism evidence="3 4">
    <name type="scientific">Candidatus Cryptobacteroides faecipullorum</name>
    <dbReference type="NCBI Taxonomy" id="2840764"/>
    <lineage>
        <taxon>Bacteria</taxon>
        <taxon>Pseudomonadati</taxon>
        <taxon>Bacteroidota</taxon>
        <taxon>Bacteroidia</taxon>
        <taxon>Bacteroidales</taxon>
        <taxon>Candidatus Cryptobacteroides</taxon>
    </lineage>
</organism>